<protein>
    <recommendedName>
        <fullName evidence="6">Sulfurtransferase</fullName>
    </recommendedName>
</protein>
<evidence type="ECO:0000256" key="4">
    <source>
        <dbReference type="ARBA" id="ARBA00022737"/>
    </source>
</evidence>
<evidence type="ECO:0000256" key="6">
    <source>
        <dbReference type="RuleBase" id="RU000507"/>
    </source>
</evidence>
<accession>A0A3M0CDV6</accession>
<dbReference type="Gene3D" id="3.40.250.10">
    <property type="entry name" value="Rhodanese-like domain"/>
    <property type="match status" value="2"/>
</dbReference>
<dbReference type="FunCoup" id="A0A3M0CDV6">
    <property type="interactions" value="497"/>
</dbReference>
<keyword evidence="3 6" id="KW-0808">Transferase</keyword>
<feature type="domain" description="Rhodanese" evidence="7">
    <location>
        <begin position="15"/>
        <end position="134"/>
    </location>
</feature>
<dbReference type="Pfam" id="PF00581">
    <property type="entry name" value="Rhodanese"/>
    <property type="match status" value="2"/>
</dbReference>
<dbReference type="CDD" id="cd01449">
    <property type="entry name" value="TST_Repeat_2"/>
    <property type="match status" value="1"/>
</dbReference>
<dbReference type="FunFam" id="3.40.250.10:FF:000001">
    <property type="entry name" value="Sulfurtransferase"/>
    <property type="match status" value="1"/>
</dbReference>
<dbReference type="InParanoid" id="A0A3M0CDV6"/>
<dbReference type="EMBL" id="REFR01000012">
    <property type="protein sequence ID" value="RMB04926.1"/>
    <property type="molecule type" value="Genomic_DNA"/>
</dbReference>
<keyword evidence="8" id="KW-0670">Pyruvate</keyword>
<name>A0A3M0CDV6_9PROT</name>
<evidence type="ECO:0000259" key="7">
    <source>
        <dbReference type="PROSITE" id="PS50206"/>
    </source>
</evidence>
<dbReference type="InterPro" id="IPR001763">
    <property type="entry name" value="Rhodanese-like_dom"/>
</dbReference>
<dbReference type="GO" id="GO:0016784">
    <property type="term" value="F:3-mercaptopyruvate sulfurtransferase activity"/>
    <property type="evidence" value="ECO:0007669"/>
    <property type="project" value="UniProtKB-EC"/>
</dbReference>
<dbReference type="SUPFAM" id="SSF52821">
    <property type="entry name" value="Rhodanese/Cell cycle control phosphatase"/>
    <property type="match status" value="2"/>
</dbReference>
<comment type="caution">
    <text evidence="8">The sequence shown here is derived from an EMBL/GenBank/DDBJ whole genome shotgun (WGS) entry which is preliminary data.</text>
</comment>
<dbReference type="CDD" id="cd01448">
    <property type="entry name" value="TST_Repeat_1"/>
    <property type="match status" value="1"/>
</dbReference>
<evidence type="ECO:0000256" key="3">
    <source>
        <dbReference type="ARBA" id="ARBA00022679"/>
    </source>
</evidence>
<dbReference type="OrthoDB" id="9781034at2"/>
<evidence type="ECO:0000256" key="1">
    <source>
        <dbReference type="ARBA" id="ARBA00004496"/>
    </source>
</evidence>
<dbReference type="NCBIfam" id="NF008557">
    <property type="entry name" value="PRK11493.1"/>
    <property type="match status" value="1"/>
</dbReference>
<reference evidence="8 9" key="1">
    <citation type="submission" date="2018-10" db="EMBL/GenBank/DDBJ databases">
        <title>Genomic Encyclopedia of Archaeal and Bacterial Type Strains, Phase II (KMG-II): from individual species to whole genera.</title>
        <authorList>
            <person name="Goeker M."/>
        </authorList>
    </citation>
    <scope>NUCLEOTIDE SEQUENCE [LARGE SCALE GENOMIC DNA]</scope>
    <source>
        <strain evidence="8 9">DSM 25217</strain>
    </source>
</reference>
<dbReference type="InterPro" id="IPR045078">
    <property type="entry name" value="TST/MPST-like"/>
</dbReference>
<dbReference type="InterPro" id="IPR036873">
    <property type="entry name" value="Rhodanese-like_dom_sf"/>
</dbReference>
<comment type="catalytic activity">
    <reaction evidence="5">
        <text>2-oxo-3-sulfanylpropanoate + [thioredoxin]-dithiol = [thioredoxin]-disulfide + hydrogen sulfide + pyruvate + H(+)</text>
        <dbReference type="Rhea" id="RHEA:21740"/>
        <dbReference type="Rhea" id="RHEA-COMP:10698"/>
        <dbReference type="Rhea" id="RHEA-COMP:10700"/>
        <dbReference type="ChEBI" id="CHEBI:15361"/>
        <dbReference type="ChEBI" id="CHEBI:15378"/>
        <dbReference type="ChEBI" id="CHEBI:29919"/>
        <dbReference type="ChEBI" id="CHEBI:29950"/>
        <dbReference type="ChEBI" id="CHEBI:50058"/>
        <dbReference type="ChEBI" id="CHEBI:57678"/>
        <dbReference type="EC" id="2.8.1.2"/>
    </reaction>
    <physiologicalReaction direction="left-to-right" evidence="5">
        <dbReference type="Rhea" id="RHEA:21741"/>
    </physiologicalReaction>
</comment>
<dbReference type="SMART" id="SM00450">
    <property type="entry name" value="RHOD"/>
    <property type="match status" value="2"/>
</dbReference>
<dbReference type="PANTHER" id="PTHR11364:SF27">
    <property type="entry name" value="SULFURTRANSFERASE"/>
    <property type="match status" value="1"/>
</dbReference>
<organism evidence="8 9">
    <name type="scientific">Eilatimonas milleporae</name>
    <dbReference type="NCBI Taxonomy" id="911205"/>
    <lineage>
        <taxon>Bacteria</taxon>
        <taxon>Pseudomonadati</taxon>
        <taxon>Pseudomonadota</taxon>
        <taxon>Alphaproteobacteria</taxon>
        <taxon>Kordiimonadales</taxon>
        <taxon>Kordiimonadaceae</taxon>
        <taxon>Eilatimonas</taxon>
    </lineage>
</organism>
<dbReference type="GO" id="GO:0004792">
    <property type="term" value="F:thiosulfate-cyanide sulfurtransferase activity"/>
    <property type="evidence" value="ECO:0007669"/>
    <property type="project" value="InterPro"/>
</dbReference>
<gene>
    <name evidence="8" type="ORF">BXY39_2499</name>
</gene>
<keyword evidence="4" id="KW-0677">Repeat</keyword>
<sequence length="278" mass="29772">MTPLISTEWLQRHLTDADLAVIDATWDMPDSGRTPHSDFLNAHIPGAVFADIDVIADTGNPLPHMLPAAADFAAAMSALGLDRSKRLVIYDDSPVRSAARMWWMFRAFGHARDRVHVLDGGLAAWKTAGAPLDTGAPAPARGSYEAEEPAGLVRTLDQMREIVSKQTAQIIDARSAPRFSGKAPEPRAGLRSGHMPGACNLPYAALYEESGHFKSPDALRQTLKDAGVDLDRPLVTTCGSGVTAAALSLALALLGRWDVPVYDGSWAEWGAQPDTPVT</sequence>
<dbReference type="InterPro" id="IPR001307">
    <property type="entry name" value="Thiosulphate_STrfase_CS"/>
</dbReference>
<dbReference type="AlphaFoldDB" id="A0A3M0CDV6"/>
<dbReference type="PANTHER" id="PTHR11364">
    <property type="entry name" value="THIOSULFATE SULFERTANSFERASE"/>
    <property type="match status" value="1"/>
</dbReference>
<dbReference type="FunFam" id="3.40.250.10:FF:000015">
    <property type="entry name" value="Sulfurtransferase"/>
    <property type="match status" value="1"/>
</dbReference>
<evidence type="ECO:0000313" key="8">
    <source>
        <dbReference type="EMBL" id="RMB04926.1"/>
    </source>
</evidence>
<keyword evidence="2" id="KW-0963">Cytoplasm</keyword>
<proteinExistence type="predicted"/>
<dbReference type="RefSeq" id="WP_121939178.1">
    <property type="nucleotide sequence ID" value="NZ_REFR01000012.1"/>
</dbReference>
<keyword evidence="9" id="KW-1185">Reference proteome</keyword>
<comment type="subcellular location">
    <subcellularLocation>
        <location evidence="1">Cytoplasm</location>
    </subcellularLocation>
</comment>
<evidence type="ECO:0000256" key="5">
    <source>
        <dbReference type="ARBA" id="ARBA00051793"/>
    </source>
</evidence>
<dbReference type="GO" id="GO:0005737">
    <property type="term" value="C:cytoplasm"/>
    <property type="evidence" value="ECO:0007669"/>
    <property type="project" value="UniProtKB-SubCell"/>
</dbReference>
<dbReference type="Proteomes" id="UP000271227">
    <property type="component" value="Unassembled WGS sequence"/>
</dbReference>
<feature type="domain" description="Rhodanese" evidence="7">
    <location>
        <begin position="164"/>
        <end position="278"/>
    </location>
</feature>
<dbReference type="PROSITE" id="PS50206">
    <property type="entry name" value="RHODANESE_3"/>
    <property type="match status" value="2"/>
</dbReference>
<dbReference type="PROSITE" id="PS00683">
    <property type="entry name" value="RHODANESE_2"/>
    <property type="match status" value="1"/>
</dbReference>
<evidence type="ECO:0000256" key="2">
    <source>
        <dbReference type="ARBA" id="ARBA00022490"/>
    </source>
</evidence>
<evidence type="ECO:0000313" key="9">
    <source>
        <dbReference type="Proteomes" id="UP000271227"/>
    </source>
</evidence>